<proteinExistence type="predicted"/>
<evidence type="ECO:0000313" key="2">
    <source>
        <dbReference type="Proteomes" id="UP001456344"/>
    </source>
</evidence>
<keyword evidence="2" id="KW-1185">Reference proteome</keyword>
<accession>A0ACD5BJM5</accession>
<dbReference type="EMBL" id="CP150484">
    <property type="protein sequence ID" value="WYW19419.1"/>
    <property type="molecule type" value="Genomic_DNA"/>
</dbReference>
<dbReference type="Proteomes" id="UP001456344">
    <property type="component" value="Chromosome"/>
</dbReference>
<organism evidence="1 2">
    <name type="scientific">Amycolatopsis coloradensis</name>
    <dbReference type="NCBI Taxonomy" id="76021"/>
    <lineage>
        <taxon>Bacteria</taxon>
        <taxon>Bacillati</taxon>
        <taxon>Actinomycetota</taxon>
        <taxon>Actinomycetes</taxon>
        <taxon>Pseudonocardiales</taxon>
        <taxon>Pseudonocardiaceae</taxon>
        <taxon>Amycolatopsis</taxon>
    </lineage>
</organism>
<name>A0ACD5BJM5_9PSEU</name>
<gene>
    <name evidence="1" type="ORF">LCL61_28130</name>
</gene>
<sequence length="175" mass="19600">MTGLYGRSGRRELWLVTITEQTASTFLVQCRQMRWMIGLIWHHRLHITLPAGGHQEPGESIGETAVREVREEAGVRCRLLPLPLPASFPHHTIAAPWWIAEVPAGPDNHTGVPHVHRDHVYVAEPDGDYSGDAESAVQWFNAEELAHADGVSDDSRIQGIEILTILQRHVEQDTD</sequence>
<reference evidence="1" key="1">
    <citation type="submission" date="2023-10" db="EMBL/GenBank/DDBJ databases">
        <title>Whole genome sequencing of actinobacterial strain Amycolatopsis sp. (BCA-696) identifies the underlying plant growth-promoting genes.</title>
        <authorList>
            <person name="Gandham P."/>
            <person name="Vadla N."/>
            <person name="Saji A."/>
            <person name="Srinivas V."/>
            <person name="Ruperao P."/>
            <person name="Selvanayagam S."/>
            <person name="Saxena R.K."/>
            <person name="Rathore A."/>
            <person name="Gopalakrishnan S."/>
            <person name="Thakur V."/>
        </authorList>
    </citation>
    <scope>NUCLEOTIDE SEQUENCE</scope>
    <source>
        <strain evidence="1">BCA-696</strain>
    </source>
</reference>
<protein>
    <submittedName>
        <fullName evidence="1">NUDIX domain-containing protein</fullName>
    </submittedName>
</protein>
<evidence type="ECO:0000313" key="1">
    <source>
        <dbReference type="EMBL" id="WYW19419.1"/>
    </source>
</evidence>